<keyword evidence="5 6" id="KW-0472">Membrane</keyword>
<feature type="transmembrane region" description="Helical" evidence="6">
    <location>
        <begin position="437"/>
        <end position="454"/>
    </location>
</feature>
<feature type="transmembrane region" description="Helical" evidence="6">
    <location>
        <begin position="335"/>
        <end position="357"/>
    </location>
</feature>
<organism evidence="7 8">
    <name type="scientific">Alkalibacter saccharofermentans DSM 14828</name>
    <dbReference type="NCBI Taxonomy" id="1120975"/>
    <lineage>
        <taxon>Bacteria</taxon>
        <taxon>Bacillati</taxon>
        <taxon>Bacillota</taxon>
        <taxon>Clostridia</taxon>
        <taxon>Eubacteriales</taxon>
        <taxon>Eubacteriaceae</taxon>
        <taxon>Alkalibacter</taxon>
    </lineage>
</organism>
<evidence type="ECO:0000313" key="7">
    <source>
        <dbReference type="EMBL" id="SHF22162.1"/>
    </source>
</evidence>
<dbReference type="Proteomes" id="UP000184251">
    <property type="component" value="Unassembled WGS sequence"/>
</dbReference>
<evidence type="ECO:0000256" key="2">
    <source>
        <dbReference type="ARBA" id="ARBA00022475"/>
    </source>
</evidence>
<feature type="transmembrane region" description="Helical" evidence="6">
    <location>
        <begin position="460"/>
        <end position="489"/>
    </location>
</feature>
<feature type="transmembrane region" description="Helical" evidence="6">
    <location>
        <begin position="244"/>
        <end position="263"/>
    </location>
</feature>
<dbReference type="EMBL" id="FQTU01000020">
    <property type="protein sequence ID" value="SHF22162.1"/>
    <property type="molecule type" value="Genomic_DNA"/>
</dbReference>
<dbReference type="PANTHER" id="PTHR30250">
    <property type="entry name" value="PST FAMILY PREDICTED COLANIC ACID TRANSPORTER"/>
    <property type="match status" value="1"/>
</dbReference>
<keyword evidence="4 6" id="KW-1133">Transmembrane helix</keyword>
<evidence type="ECO:0000256" key="6">
    <source>
        <dbReference type="SAM" id="Phobius"/>
    </source>
</evidence>
<feature type="transmembrane region" description="Helical" evidence="6">
    <location>
        <begin position="184"/>
        <end position="202"/>
    </location>
</feature>
<reference evidence="7 8" key="1">
    <citation type="submission" date="2016-11" db="EMBL/GenBank/DDBJ databases">
        <authorList>
            <person name="Jaros S."/>
            <person name="Januszkiewicz K."/>
            <person name="Wedrychowicz H."/>
        </authorList>
    </citation>
    <scope>NUCLEOTIDE SEQUENCE [LARGE SCALE GENOMIC DNA]</scope>
    <source>
        <strain evidence="7 8">DSM 14828</strain>
    </source>
</reference>
<dbReference type="RefSeq" id="WP_073272024.1">
    <property type="nucleotide sequence ID" value="NZ_FQTU01000020.1"/>
</dbReference>
<evidence type="ECO:0000256" key="3">
    <source>
        <dbReference type="ARBA" id="ARBA00022692"/>
    </source>
</evidence>
<comment type="subcellular location">
    <subcellularLocation>
        <location evidence="1">Cell membrane</location>
        <topology evidence="1">Multi-pass membrane protein</topology>
    </subcellularLocation>
</comment>
<keyword evidence="2" id="KW-1003">Cell membrane</keyword>
<evidence type="ECO:0000256" key="5">
    <source>
        <dbReference type="ARBA" id="ARBA00023136"/>
    </source>
</evidence>
<feature type="transmembrane region" description="Helical" evidence="6">
    <location>
        <begin position="21"/>
        <end position="40"/>
    </location>
</feature>
<dbReference type="STRING" id="1120975.SAMN02746064_02160"/>
<dbReference type="InterPro" id="IPR002797">
    <property type="entry name" value="Polysacc_synth"/>
</dbReference>
<feature type="transmembrane region" description="Helical" evidence="6">
    <location>
        <begin position="401"/>
        <end position="425"/>
    </location>
</feature>
<dbReference type="PANTHER" id="PTHR30250:SF26">
    <property type="entry name" value="PSMA PROTEIN"/>
    <property type="match status" value="1"/>
</dbReference>
<dbReference type="Pfam" id="PF01943">
    <property type="entry name" value="Polysacc_synt"/>
    <property type="match status" value="1"/>
</dbReference>
<feature type="transmembrane region" description="Helical" evidence="6">
    <location>
        <begin position="157"/>
        <end position="178"/>
    </location>
</feature>
<dbReference type="OrthoDB" id="8609648at2"/>
<protein>
    <submittedName>
        <fullName evidence="7">Membrane protein involved in the export of O-antigen and teichoic acid</fullName>
    </submittedName>
</protein>
<accession>A0A1M4ZWN9</accession>
<gene>
    <name evidence="7" type="ORF">SAMN02746064_02160</name>
</gene>
<evidence type="ECO:0000256" key="4">
    <source>
        <dbReference type="ARBA" id="ARBA00022989"/>
    </source>
</evidence>
<feature type="transmembrane region" description="Helical" evidence="6">
    <location>
        <begin position="93"/>
        <end position="115"/>
    </location>
</feature>
<dbReference type="InterPro" id="IPR050833">
    <property type="entry name" value="Poly_Biosynth_Transport"/>
</dbReference>
<keyword evidence="8" id="KW-1185">Reference proteome</keyword>
<feature type="transmembrane region" description="Helical" evidence="6">
    <location>
        <begin position="269"/>
        <end position="289"/>
    </location>
</feature>
<feature type="transmembrane region" description="Helical" evidence="6">
    <location>
        <begin position="127"/>
        <end position="145"/>
    </location>
</feature>
<feature type="transmembrane region" description="Helical" evidence="6">
    <location>
        <begin position="52"/>
        <end position="72"/>
    </location>
</feature>
<feature type="transmembrane region" description="Helical" evidence="6">
    <location>
        <begin position="310"/>
        <end position="329"/>
    </location>
</feature>
<name>A0A1M4ZWN9_9FIRM</name>
<sequence>MQNSRTANTAKNASFGLVSQLINIILSFVSRTIFIYVLGVEYLGINGLFTNILMLLSFAELGIGNAIIYGMYKPLAMDDKEKIKSLMALYAKAYKAIGLFVFIVGLLVIPFMDYIIKDAPNINESIILIYILFLLNTSISYFFVYKKSIITADQKNYVVLFYQQLFKIGQTVAQIMFLWLTGEYLIFLVIQIITTLLNNIYVSRKADKMYPFLKEGKVKSLEKEEQSSIFANVKALFLYKFGSVVLNGTDNIIISAIIGITAVGLNSNYVLIITALTAIVGQIMNGFTASVGNLNAVGTKETKERAFNKIFFVSAWMYGFCAVGLYLFFNKLIVLWIGEAYIFSDLVVFAIVLHFYVNSVHFTAYTYRVTMGLFVQGRWAPLAAAIINVILSFWLGSTIGIAGIFFATSIARLLTTGIVDPILVYRNGFEKSPLRYYFRYFFFAGLFIGLYFLMKLVVSFISIAGLSGFIIEVVVVSLLFNIIMAAIFWKYQDFVEIRKAITTIIKSKTNKRSSL</sequence>
<dbReference type="GO" id="GO:0005886">
    <property type="term" value="C:plasma membrane"/>
    <property type="evidence" value="ECO:0007669"/>
    <property type="project" value="UniProtKB-SubCell"/>
</dbReference>
<evidence type="ECO:0000313" key="8">
    <source>
        <dbReference type="Proteomes" id="UP000184251"/>
    </source>
</evidence>
<evidence type="ECO:0000256" key="1">
    <source>
        <dbReference type="ARBA" id="ARBA00004651"/>
    </source>
</evidence>
<proteinExistence type="predicted"/>
<feature type="transmembrane region" description="Helical" evidence="6">
    <location>
        <begin position="378"/>
        <end position="395"/>
    </location>
</feature>
<keyword evidence="3 6" id="KW-0812">Transmembrane</keyword>
<dbReference type="AlphaFoldDB" id="A0A1M4ZWN9"/>